<keyword evidence="2" id="KW-1185">Reference proteome</keyword>
<evidence type="ECO:0000313" key="1">
    <source>
        <dbReference type="EMBL" id="KIP62604.1"/>
    </source>
</evidence>
<dbReference type="RefSeq" id="WP_042519281.1">
    <property type="nucleotide sequence ID" value="NZ_JXQK01000053.1"/>
</dbReference>
<accession>A0A0D0IU54</accession>
<evidence type="ECO:0000313" key="2">
    <source>
        <dbReference type="Proteomes" id="UP000032046"/>
    </source>
</evidence>
<proteinExistence type="predicted"/>
<protein>
    <submittedName>
        <fullName evidence="1">Uncharacterized protein</fullName>
    </submittedName>
</protein>
<dbReference type="Proteomes" id="UP000032046">
    <property type="component" value="Unassembled WGS sequence"/>
</dbReference>
<comment type="caution">
    <text evidence="1">The sequence shown here is derived from an EMBL/GenBank/DDBJ whole genome shotgun (WGS) entry which is preliminary data.</text>
</comment>
<dbReference type="EMBL" id="JXQK01000053">
    <property type="protein sequence ID" value="KIP62604.1"/>
    <property type="molecule type" value="Genomic_DNA"/>
</dbReference>
<reference evidence="1 2" key="1">
    <citation type="submission" date="2015-01" db="EMBL/GenBank/DDBJ databases">
        <title>Comparative genomics of non-oral Prevotella species.</title>
        <authorList>
            <person name="Accetto T."/>
            <person name="Nograsek B."/>
            <person name="Avgustin G."/>
        </authorList>
    </citation>
    <scope>NUCLEOTIDE SEQUENCE [LARGE SCALE GENOMIC DNA]</scope>
    <source>
        <strain evidence="1 2">P5-119</strain>
    </source>
</reference>
<organism evidence="1 2">
    <name type="scientific">Prevotella pectinovora</name>
    <dbReference type="NCBI Taxonomy" id="1602169"/>
    <lineage>
        <taxon>Bacteria</taxon>
        <taxon>Pseudomonadati</taxon>
        <taxon>Bacteroidota</taxon>
        <taxon>Bacteroidia</taxon>
        <taxon>Bacteroidales</taxon>
        <taxon>Prevotellaceae</taxon>
        <taxon>Prevotella</taxon>
    </lineage>
</organism>
<gene>
    <name evidence="1" type="ORF">ST44_07065</name>
</gene>
<name>A0A0D0IU54_9BACT</name>
<sequence length="73" mass="8440">MSEDIQFQIECLSTELVEMLMCRYGWDMKKALDELYSSETYKRLCNPACGLFYEGAVYVFSYLGNEIETGVVN</sequence>
<dbReference type="AlphaFoldDB" id="A0A0D0IU54"/>